<dbReference type="SUPFAM" id="SSF46785">
    <property type="entry name" value="Winged helix' DNA-binding domain"/>
    <property type="match status" value="1"/>
</dbReference>
<proteinExistence type="predicted"/>
<dbReference type="InterPro" id="IPR036388">
    <property type="entry name" value="WH-like_DNA-bd_sf"/>
</dbReference>
<dbReference type="Gene3D" id="1.10.10.10">
    <property type="entry name" value="Winged helix-like DNA-binding domain superfamily/Winged helix DNA-binding domain"/>
    <property type="match status" value="1"/>
</dbReference>
<organism evidence="1 2">
    <name type="scientific">Rhodococcus antarcticus</name>
    <dbReference type="NCBI Taxonomy" id="2987751"/>
    <lineage>
        <taxon>Bacteria</taxon>
        <taxon>Bacillati</taxon>
        <taxon>Actinomycetota</taxon>
        <taxon>Actinomycetes</taxon>
        <taxon>Mycobacteriales</taxon>
        <taxon>Nocardiaceae</taxon>
        <taxon>Rhodococcus</taxon>
    </lineage>
</organism>
<gene>
    <name evidence="1" type="ORF">RHODO2019_04410</name>
</gene>
<protein>
    <submittedName>
        <fullName evidence="1">Helix-turn-helix transcriptional regulator</fullName>
    </submittedName>
</protein>
<dbReference type="RefSeq" id="WP_265383805.1">
    <property type="nucleotide sequence ID" value="NZ_CP110615.1"/>
</dbReference>
<evidence type="ECO:0000313" key="2">
    <source>
        <dbReference type="Proteomes" id="UP001164965"/>
    </source>
</evidence>
<evidence type="ECO:0000313" key="1">
    <source>
        <dbReference type="EMBL" id="UZJ25701.1"/>
    </source>
</evidence>
<reference evidence="1" key="1">
    <citation type="submission" date="2022-10" db="EMBL/GenBank/DDBJ databases">
        <title>Rhodococcus sp.75.</title>
        <authorList>
            <person name="Sun M."/>
        </authorList>
    </citation>
    <scope>NUCLEOTIDE SEQUENCE</scope>
    <source>
        <strain evidence="1">75</strain>
    </source>
</reference>
<keyword evidence="2" id="KW-1185">Reference proteome</keyword>
<dbReference type="EMBL" id="CP110615">
    <property type="protein sequence ID" value="UZJ25701.1"/>
    <property type="molecule type" value="Genomic_DNA"/>
</dbReference>
<dbReference type="Proteomes" id="UP001164965">
    <property type="component" value="Chromosome"/>
</dbReference>
<name>A0ABY6P2Y2_9NOCA</name>
<sequence>MDTTQLLKGVLHLAVLAVLEREDGYGHQVVRRLRDAGLEEVGDASLYGTLRRLFNAC</sequence>
<dbReference type="InterPro" id="IPR036390">
    <property type="entry name" value="WH_DNA-bd_sf"/>
</dbReference>
<accession>A0ABY6P2Y2</accession>